<organism evidence="1 2">
    <name type="scientific">Pontibacter aydingkolensis</name>
    <dbReference type="NCBI Taxonomy" id="1911536"/>
    <lineage>
        <taxon>Bacteria</taxon>
        <taxon>Pseudomonadati</taxon>
        <taxon>Bacteroidota</taxon>
        <taxon>Cytophagia</taxon>
        <taxon>Cytophagales</taxon>
        <taxon>Hymenobacteraceae</taxon>
        <taxon>Pontibacter</taxon>
    </lineage>
</organism>
<keyword evidence="2" id="KW-1185">Reference proteome</keyword>
<comment type="caution">
    <text evidence="1">The sequence shown here is derived from an EMBL/GenBank/DDBJ whole genome shotgun (WGS) entry which is preliminary data.</text>
</comment>
<dbReference type="InterPro" id="IPR011990">
    <property type="entry name" value="TPR-like_helical_dom_sf"/>
</dbReference>
<protein>
    <recommendedName>
        <fullName evidence="3">Tetratricopeptide repeat-containing protein</fullName>
    </recommendedName>
</protein>
<evidence type="ECO:0000313" key="2">
    <source>
        <dbReference type="Proteomes" id="UP000813018"/>
    </source>
</evidence>
<dbReference type="SUPFAM" id="SSF48452">
    <property type="entry name" value="TPR-like"/>
    <property type="match status" value="1"/>
</dbReference>
<dbReference type="RefSeq" id="WP_219876167.1">
    <property type="nucleotide sequence ID" value="NZ_JAHYXK010000002.1"/>
</dbReference>
<gene>
    <name evidence="1" type="ORF">K0O23_04360</name>
</gene>
<dbReference type="Gene3D" id="1.25.40.10">
    <property type="entry name" value="Tetratricopeptide repeat domain"/>
    <property type="match status" value="1"/>
</dbReference>
<evidence type="ECO:0000313" key="1">
    <source>
        <dbReference type="EMBL" id="MBW7466290.1"/>
    </source>
</evidence>
<dbReference type="EMBL" id="JAHYXK010000002">
    <property type="protein sequence ID" value="MBW7466290.1"/>
    <property type="molecule type" value="Genomic_DNA"/>
</dbReference>
<evidence type="ECO:0008006" key="3">
    <source>
        <dbReference type="Google" id="ProtNLM"/>
    </source>
</evidence>
<sequence>MSKKKKKAAVIKAPISDKNYLISDRARKLPVYKCLINVGWEEDGIADVYIIRQHANGHVTIGIYLVDLFCAGLKDTFYIFNIPEYDFELRMAGAPIELEECTYELAHNIIYGAIAYAQEHGIEPHPEFRITQHLLEEDTEEIPLIELEFGRNGKPFLMMRPDDPRGSYYIRQLEKYAGPGNYDVVQGLRELDDKEEDLLHPEDWEKEDWEEFIDKTEPEKLSKYLEVADFMYNKVAAKPTEAVKMLTKDKQHHSMNITYEPLKNLSYNKTPEEIEETTSFVIKFQGKKLGEKQFKEQEGRLKKSIERWPENPVFYNHLVSIYEAQGDLDKADEVIESQYRKFPDYLFAKIKYAELLMDRGQLDDIPSIFNNSYDLASIYPSRDTFHISELVNFNTMMCEYFLEKNDLYTATIYRDVLMQLDIPENVRFDMVPLFALELAIGEEMKEVLKEARQSEKKNRN</sequence>
<dbReference type="Proteomes" id="UP000813018">
    <property type="component" value="Unassembled WGS sequence"/>
</dbReference>
<accession>A0ABS7CR66</accession>
<proteinExistence type="predicted"/>
<name>A0ABS7CR66_9BACT</name>
<reference evidence="1 2" key="1">
    <citation type="journal article" date="2016" name="Int. J. Syst. Evol. Microbiol.">
        <title>Pontibacter aydingkolensis sp. nov., isolated from soil of a salt lake.</title>
        <authorList>
            <person name="Osman G."/>
            <person name="Zhang T."/>
            <person name="Lou K."/>
            <person name="Gao Y."/>
            <person name="Chang W."/>
            <person name="Lin Q."/>
            <person name="Yang H.M."/>
            <person name="Huo X.D."/>
            <person name="Wang N."/>
        </authorList>
    </citation>
    <scope>NUCLEOTIDE SEQUENCE [LARGE SCALE GENOMIC DNA]</scope>
    <source>
        <strain evidence="1 2">KACC 19255</strain>
    </source>
</reference>